<evidence type="ECO:0000313" key="9">
    <source>
        <dbReference type="EMBL" id="RDW78947.1"/>
    </source>
</evidence>
<dbReference type="STRING" id="1810919.A0A3D8RY09"/>
<dbReference type="Proteomes" id="UP000256690">
    <property type="component" value="Unassembled WGS sequence"/>
</dbReference>
<keyword evidence="10" id="KW-1185">Reference proteome</keyword>
<evidence type="ECO:0000259" key="8">
    <source>
        <dbReference type="Pfam" id="PF20684"/>
    </source>
</evidence>
<gene>
    <name evidence="9" type="ORF">DSM5745_05799</name>
</gene>
<evidence type="ECO:0000256" key="7">
    <source>
        <dbReference type="SAM" id="Phobius"/>
    </source>
</evidence>
<sequence>MATITTDVDFTQNRQAEVHVVGWVFTGIAIATVGLKVTARHLVHRLGWDDFFIFFSLALSIIAAALVSYSVTLGLGRHTAAVIAEHGIERVSLTSRWQILGYPFNIGSFSFPNISIAILINNLLDPNPLRSRLLLGMSIMQVVFAMVSIFLIFLQCRPTSALWDHTIDATCWDERIFYDFSYWVSAYTTMTDIILAIVPIRVFWKLKMRRSTKVGVCVMMGLTLLSAIVTIVKATYLPLFTDRLDPLYNVTPLVIWGLIEQNVVIVAACIPTLRPFFKRAFESRASSHRSRSKSSSFGSGFKLSSTPRAKRYLTDTELLQETQVETVTHRDAGLVVGLGFDVEAGSQRSHSSQLGIWQTREVIVESDEEEEGKRAREMKSVVAPNLR</sequence>
<dbReference type="PANTHER" id="PTHR33048">
    <property type="entry name" value="PTH11-LIKE INTEGRAL MEMBRANE PROTEIN (AFU_ORTHOLOGUE AFUA_5G11245)"/>
    <property type="match status" value="1"/>
</dbReference>
<accession>A0A3D8RY09</accession>
<feature type="transmembrane region" description="Helical" evidence="7">
    <location>
        <begin position="51"/>
        <end position="71"/>
    </location>
</feature>
<dbReference type="GO" id="GO:0016020">
    <property type="term" value="C:membrane"/>
    <property type="evidence" value="ECO:0007669"/>
    <property type="project" value="UniProtKB-SubCell"/>
</dbReference>
<feature type="region of interest" description="Disordered" evidence="6">
    <location>
        <begin position="366"/>
        <end position="387"/>
    </location>
</feature>
<evidence type="ECO:0000256" key="4">
    <source>
        <dbReference type="ARBA" id="ARBA00023136"/>
    </source>
</evidence>
<feature type="transmembrane region" description="Helical" evidence="7">
    <location>
        <begin position="133"/>
        <end position="154"/>
    </location>
</feature>
<keyword evidence="4 7" id="KW-0472">Membrane</keyword>
<evidence type="ECO:0000256" key="3">
    <source>
        <dbReference type="ARBA" id="ARBA00022989"/>
    </source>
</evidence>
<proteinExistence type="inferred from homology"/>
<comment type="subcellular location">
    <subcellularLocation>
        <location evidence="1">Membrane</location>
        <topology evidence="1">Multi-pass membrane protein</topology>
    </subcellularLocation>
</comment>
<name>A0A3D8RY09_9EURO</name>
<feature type="transmembrane region" description="Helical" evidence="7">
    <location>
        <begin position="99"/>
        <end position="121"/>
    </location>
</feature>
<keyword evidence="3 7" id="KW-1133">Transmembrane helix</keyword>
<evidence type="ECO:0000256" key="1">
    <source>
        <dbReference type="ARBA" id="ARBA00004141"/>
    </source>
</evidence>
<dbReference type="InterPro" id="IPR049326">
    <property type="entry name" value="Rhodopsin_dom_fungi"/>
</dbReference>
<feature type="transmembrane region" description="Helical" evidence="7">
    <location>
        <begin position="216"/>
        <end position="241"/>
    </location>
</feature>
<feature type="transmembrane region" description="Helical" evidence="7">
    <location>
        <begin position="20"/>
        <end position="39"/>
    </location>
</feature>
<dbReference type="AlphaFoldDB" id="A0A3D8RY09"/>
<keyword evidence="2 7" id="KW-0812">Transmembrane</keyword>
<dbReference type="PANTHER" id="PTHR33048:SF155">
    <property type="entry name" value="INTEGRAL MEMBRANE PROTEIN"/>
    <property type="match status" value="1"/>
</dbReference>
<evidence type="ECO:0000256" key="2">
    <source>
        <dbReference type="ARBA" id="ARBA00022692"/>
    </source>
</evidence>
<comment type="similarity">
    <text evidence="5">Belongs to the SAT4 family.</text>
</comment>
<feature type="transmembrane region" description="Helical" evidence="7">
    <location>
        <begin position="182"/>
        <end position="204"/>
    </location>
</feature>
<evidence type="ECO:0000256" key="6">
    <source>
        <dbReference type="SAM" id="MobiDB-lite"/>
    </source>
</evidence>
<dbReference type="GeneID" id="38116169"/>
<dbReference type="RefSeq" id="XP_026603647.1">
    <property type="nucleotide sequence ID" value="XM_026747815.1"/>
</dbReference>
<feature type="transmembrane region" description="Helical" evidence="7">
    <location>
        <begin position="253"/>
        <end position="273"/>
    </location>
</feature>
<reference evidence="9 10" key="1">
    <citation type="journal article" date="2018" name="IMA Fungus">
        <title>IMA Genome-F 9: Draft genome sequence of Annulohypoxylon stygium, Aspergillus mulundensis, Berkeleyomyces basicola (syn. Thielaviopsis basicola), Ceratocystis smalleyi, two Cercospora beticola strains, Coleophoma cylindrospora, Fusarium fracticaudum, Phialophora cf. hyalina, and Morchella septimelata.</title>
        <authorList>
            <person name="Wingfield B.D."/>
            <person name="Bills G.F."/>
            <person name="Dong Y."/>
            <person name="Huang W."/>
            <person name="Nel W.J."/>
            <person name="Swalarsk-Parry B.S."/>
            <person name="Vaghefi N."/>
            <person name="Wilken P.M."/>
            <person name="An Z."/>
            <person name="de Beer Z.W."/>
            <person name="De Vos L."/>
            <person name="Chen L."/>
            <person name="Duong T.A."/>
            <person name="Gao Y."/>
            <person name="Hammerbacher A."/>
            <person name="Kikkert J.R."/>
            <person name="Li Y."/>
            <person name="Li H."/>
            <person name="Li K."/>
            <person name="Li Q."/>
            <person name="Liu X."/>
            <person name="Ma X."/>
            <person name="Naidoo K."/>
            <person name="Pethybridge S.J."/>
            <person name="Sun J."/>
            <person name="Steenkamp E.T."/>
            <person name="van der Nest M.A."/>
            <person name="van Wyk S."/>
            <person name="Wingfield M.J."/>
            <person name="Xiong C."/>
            <person name="Yue Q."/>
            <person name="Zhang X."/>
        </authorList>
    </citation>
    <scope>NUCLEOTIDE SEQUENCE [LARGE SCALE GENOMIC DNA]</scope>
    <source>
        <strain evidence="9 10">DSM 5745</strain>
    </source>
</reference>
<dbReference type="EMBL" id="PVWQ01000006">
    <property type="protein sequence ID" value="RDW78947.1"/>
    <property type="molecule type" value="Genomic_DNA"/>
</dbReference>
<dbReference type="OrthoDB" id="5417887at2759"/>
<evidence type="ECO:0000256" key="5">
    <source>
        <dbReference type="ARBA" id="ARBA00038359"/>
    </source>
</evidence>
<dbReference type="Pfam" id="PF20684">
    <property type="entry name" value="Fung_rhodopsin"/>
    <property type="match status" value="1"/>
</dbReference>
<comment type="caution">
    <text evidence="9">The sequence shown here is derived from an EMBL/GenBank/DDBJ whole genome shotgun (WGS) entry which is preliminary data.</text>
</comment>
<organism evidence="9 10">
    <name type="scientific">Aspergillus mulundensis</name>
    <dbReference type="NCBI Taxonomy" id="1810919"/>
    <lineage>
        <taxon>Eukaryota</taxon>
        <taxon>Fungi</taxon>
        <taxon>Dikarya</taxon>
        <taxon>Ascomycota</taxon>
        <taxon>Pezizomycotina</taxon>
        <taxon>Eurotiomycetes</taxon>
        <taxon>Eurotiomycetidae</taxon>
        <taxon>Eurotiales</taxon>
        <taxon>Aspergillaceae</taxon>
        <taxon>Aspergillus</taxon>
        <taxon>Aspergillus subgen. Nidulantes</taxon>
    </lineage>
</organism>
<dbReference type="InterPro" id="IPR052337">
    <property type="entry name" value="SAT4-like"/>
</dbReference>
<feature type="domain" description="Rhodopsin" evidence="8">
    <location>
        <begin position="35"/>
        <end position="279"/>
    </location>
</feature>
<evidence type="ECO:0000313" key="10">
    <source>
        <dbReference type="Proteomes" id="UP000256690"/>
    </source>
</evidence>
<protein>
    <recommendedName>
        <fullName evidence="8">Rhodopsin domain-containing protein</fullName>
    </recommendedName>
</protein>